<evidence type="ECO:0000256" key="12">
    <source>
        <dbReference type="ARBA" id="ARBA00051835"/>
    </source>
</evidence>
<keyword evidence="8 19" id="KW-0472">Membrane</keyword>
<accession>A0A151IVX8</accession>
<dbReference type="GO" id="GO:0015179">
    <property type="term" value="F:L-amino acid transmembrane transporter activity"/>
    <property type="evidence" value="ECO:0007669"/>
    <property type="project" value="TreeGrafter"/>
</dbReference>
<feature type="transmembrane region" description="Helical" evidence="19">
    <location>
        <begin position="354"/>
        <end position="374"/>
    </location>
</feature>
<feature type="transmembrane region" description="Helical" evidence="19">
    <location>
        <begin position="210"/>
        <end position="231"/>
    </location>
</feature>
<comment type="catalytic activity">
    <reaction evidence="12">
        <text>L-histidine(out) + L-arginine(in) = L-histidine(in) + L-arginine(out)</text>
        <dbReference type="Rhea" id="RHEA:71063"/>
        <dbReference type="ChEBI" id="CHEBI:32682"/>
        <dbReference type="ChEBI" id="CHEBI:57595"/>
    </reaction>
    <physiologicalReaction direction="left-to-right" evidence="12">
        <dbReference type="Rhea" id="RHEA:71064"/>
    </physiologicalReaction>
</comment>
<keyword evidence="4" id="KW-1003">Cell membrane</keyword>
<evidence type="ECO:0000313" key="21">
    <source>
        <dbReference type="Proteomes" id="UP000078492"/>
    </source>
</evidence>
<comment type="catalytic activity">
    <reaction evidence="10">
        <text>L-lysine(out) + L-arginine(in) = L-lysine(in) + L-arginine(out)</text>
        <dbReference type="Rhea" id="RHEA:70827"/>
        <dbReference type="ChEBI" id="CHEBI:32551"/>
        <dbReference type="ChEBI" id="CHEBI:32682"/>
    </reaction>
    <physiologicalReaction direction="left-to-right" evidence="10">
        <dbReference type="Rhea" id="RHEA:70828"/>
    </physiologicalReaction>
</comment>
<dbReference type="EMBL" id="KQ980880">
    <property type="protein sequence ID" value="KYN12011.1"/>
    <property type="molecule type" value="Genomic_DNA"/>
</dbReference>
<comment type="catalytic activity">
    <reaction evidence="11">
        <text>L-cystine(out) + L-arginine(in) = L-cystine(in) + L-arginine(out)</text>
        <dbReference type="Rhea" id="RHEA:71075"/>
        <dbReference type="ChEBI" id="CHEBI:32682"/>
        <dbReference type="ChEBI" id="CHEBI:35491"/>
    </reaction>
    <physiologicalReaction direction="left-to-right" evidence="11">
        <dbReference type="Rhea" id="RHEA:71076"/>
    </physiologicalReaction>
</comment>
<evidence type="ECO:0000256" key="11">
    <source>
        <dbReference type="ARBA" id="ARBA00051814"/>
    </source>
</evidence>
<sequence length="518" mass="56513">MACEEKTVGKIELKRELGLFSAVSIILAVMIGSGIFVSPTSAFERSGSVGFCLIVWISCGVLSLLGALAFAELSTVVPRSGAEYAYFIEAFKPLHAYAGQVPAFICSWISVILLRPAEVAVITLTFAEYSVQPFSGYFCNLSSDSMATLKKLIAIMALGLITYINLISVKLYVKVQNVFTVCKVVACMVVIIGGIWWLSSGHVELLSNPFRGTTTSAGNIALAFYSGLWAYDGWTATAMITEEIKKPEVNIFRSTLIAVPVITVLYVSMNLMYMAALTMSEMKSAPAVAVVWADRVLPSWMSFAIPLGVALSTFGCALSIQFSVARLCFVAASEGHVPRVFSYVHIEKMTPAPAVILQSILSLACLMLGDIIALIEFASFLMWLFYGLAMISLIIMRRTKANAPRPYTVPIVIPWLILVVSIFLTVLPIVYEPSIKYLFVFIFVLCGLVVYHVFVYKKTGNTLSARDILRDTVPSHAKYIFHSSAVSDKAGGSSKQKNSLTHETPIRSGLLNIPLTNV</sequence>
<feature type="transmembrane region" description="Helical" evidence="19">
    <location>
        <begin position="49"/>
        <end position="71"/>
    </location>
</feature>
<dbReference type="Gene3D" id="1.20.1740.10">
    <property type="entry name" value="Amino acid/polyamine transporter I"/>
    <property type="match status" value="1"/>
</dbReference>
<dbReference type="STRING" id="471704.A0A151IVX8"/>
<evidence type="ECO:0000256" key="18">
    <source>
        <dbReference type="ARBA" id="ARBA00093193"/>
    </source>
</evidence>
<keyword evidence="21" id="KW-1185">Reference proteome</keyword>
<organism evidence="20 21">
    <name type="scientific">Trachymyrmex cornetzi</name>
    <dbReference type="NCBI Taxonomy" id="471704"/>
    <lineage>
        <taxon>Eukaryota</taxon>
        <taxon>Metazoa</taxon>
        <taxon>Ecdysozoa</taxon>
        <taxon>Arthropoda</taxon>
        <taxon>Hexapoda</taxon>
        <taxon>Insecta</taxon>
        <taxon>Pterygota</taxon>
        <taxon>Neoptera</taxon>
        <taxon>Endopterygota</taxon>
        <taxon>Hymenoptera</taxon>
        <taxon>Apocrita</taxon>
        <taxon>Aculeata</taxon>
        <taxon>Formicoidea</taxon>
        <taxon>Formicidae</taxon>
        <taxon>Myrmicinae</taxon>
        <taxon>Trachymyrmex</taxon>
    </lineage>
</organism>
<feature type="transmembrane region" description="Helical" evidence="19">
    <location>
        <begin position="152"/>
        <end position="172"/>
    </location>
</feature>
<name>A0A151IVX8_9HYME</name>
<feature type="transmembrane region" description="Helical" evidence="19">
    <location>
        <begin position="380"/>
        <end position="396"/>
    </location>
</feature>
<dbReference type="Proteomes" id="UP000078492">
    <property type="component" value="Unassembled WGS sequence"/>
</dbReference>
<proteinExistence type="inferred from homology"/>
<dbReference type="AlphaFoldDB" id="A0A151IVX8"/>
<feature type="transmembrane region" description="Helical" evidence="19">
    <location>
        <begin position="178"/>
        <end position="198"/>
    </location>
</feature>
<dbReference type="PANTHER" id="PTHR11785:SF514">
    <property type="entry name" value="B(0,+)-TYPE AMINO ACID TRANSPORTER 1-LIKE PROTEIN"/>
    <property type="match status" value="1"/>
</dbReference>
<dbReference type="GO" id="GO:0016324">
    <property type="term" value="C:apical plasma membrane"/>
    <property type="evidence" value="ECO:0007669"/>
    <property type="project" value="UniProtKB-SubCell"/>
</dbReference>
<protein>
    <recommendedName>
        <fullName evidence="15">b(0,+)-type amino acid transporter 1</fullName>
    </recommendedName>
    <alternativeName>
        <fullName evidence="16">Glycoprotein-associated amino acid transporter b0,+AT1</fullName>
    </alternativeName>
    <alternativeName>
        <fullName evidence="17">Solute carrier family 7 member 9</fullName>
    </alternativeName>
</protein>
<dbReference type="PIRSF" id="PIRSF006060">
    <property type="entry name" value="AA_transporter"/>
    <property type="match status" value="1"/>
</dbReference>
<comment type="catalytic activity">
    <reaction evidence="14">
        <text>L-leucine(out) + L-arginine(in) = L-leucine(in) + L-arginine(out)</text>
        <dbReference type="Rhea" id="RHEA:71059"/>
        <dbReference type="ChEBI" id="CHEBI:32682"/>
        <dbReference type="ChEBI" id="CHEBI:57427"/>
    </reaction>
    <physiologicalReaction direction="left-to-right" evidence="14">
        <dbReference type="Rhea" id="RHEA:71060"/>
    </physiologicalReaction>
</comment>
<evidence type="ECO:0000256" key="2">
    <source>
        <dbReference type="ARBA" id="ARBA00009523"/>
    </source>
</evidence>
<evidence type="ECO:0000256" key="3">
    <source>
        <dbReference type="ARBA" id="ARBA00022448"/>
    </source>
</evidence>
<dbReference type="InterPro" id="IPR050598">
    <property type="entry name" value="AminoAcid_Transporter"/>
</dbReference>
<dbReference type="FunFam" id="1.20.1740.10:FF:000015">
    <property type="entry name" value="B(0,+)-type amino acid transporter 1"/>
    <property type="match status" value="1"/>
</dbReference>
<feature type="transmembrane region" description="Helical" evidence="19">
    <location>
        <begin position="408"/>
        <end position="431"/>
    </location>
</feature>
<dbReference type="PANTHER" id="PTHR11785">
    <property type="entry name" value="AMINO ACID TRANSPORTER"/>
    <property type="match status" value="1"/>
</dbReference>
<evidence type="ECO:0000256" key="19">
    <source>
        <dbReference type="SAM" id="Phobius"/>
    </source>
</evidence>
<evidence type="ECO:0000256" key="8">
    <source>
        <dbReference type="ARBA" id="ARBA00023136"/>
    </source>
</evidence>
<gene>
    <name evidence="20" type="ORF">ALC57_15853</name>
</gene>
<evidence type="ECO:0000256" key="1">
    <source>
        <dbReference type="ARBA" id="ARBA00004424"/>
    </source>
</evidence>
<dbReference type="Pfam" id="PF13520">
    <property type="entry name" value="AA_permease_2"/>
    <property type="match status" value="1"/>
</dbReference>
<evidence type="ECO:0000256" key="13">
    <source>
        <dbReference type="ARBA" id="ARBA00052179"/>
    </source>
</evidence>
<dbReference type="InterPro" id="IPR002293">
    <property type="entry name" value="AA/rel_permease1"/>
</dbReference>
<evidence type="ECO:0000256" key="4">
    <source>
        <dbReference type="ARBA" id="ARBA00022475"/>
    </source>
</evidence>
<feature type="transmembrane region" description="Helical" evidence="19">
    <location>
        <begin position="17"/>
        <end position="37"/>
    </location>
</feature>
<evidence type="ECO:0000256" key="7">
    <source>
        <dbReference type="ARBA" id="ARBA00022989"/>
    </source>
</evidence>
<comment type="subcellular location">
    <subcellularLocation>
        <location evidence="1">Apical cell membrane</location>
        <topology evidence="1">Multi-pass membrane protein</topology>
    </subcellularLocation>
</comment>
<keyword evidence="3" id="KW-0813">Transport</keyword>
<evidence type="ECO:0000256" key="15">
    <source>
        <dbReference type="ARBA" id="ARBA00074336"/>
    </source>
</evidence>
<evidence type="ECO:0000313" key="20">
    <source>
        <dbReference type="EMBL" id="KYN12011.1"/>
    </source>
</evidence>
<keyword evidence="7 19" id="KW-1133">Transmembrane helix</keyword>
<evidence type="ECO:0000256" key="9">
    <source>
        <dbReference type="ARBA" id="ARBA00023157"/>
    </source>
</evidence>
<evidence type="ECO:0000256" key="6">
    <source>
        <dbReference type="ARBA" id="ARBA00022692"/>
    </source>
</evidence>
<comment type="catalytic activity">
    <reaction evidence="13">
        <text>L-cysteine(out) + L-arginine(in) = L-cysteine(in) + L-arginine(out)</text>
        <dbReference type="Rhea" id="RHEA:71071"/>
        <dbReference type="ChEBI" id="CHEBI:32682"/>
        <dbReference type="ChEBI" id="CHEBI:35235"/>
    </reaction>
    <physiologicalReaction direction="left-to-right" evidence="13">
        <dbReference type="Rhea" id="RHEA:71072"/>
    </physiologicalReaction>
</comment>
<evidence type="ECO:0000256" key="16">
    <source>
        <dbReference type="ARBA" id="ARBA00079910"/>
    </source>
</evidence>
<keyword evidence="6 19" id="KW-0812">Transmembrane</keyword>
<keyword evidence="9" id="KW-1015">Disulfide bond</keyword>
<evidence type="ECO:0000256" key="10">
    <source>
        <dbReference type="ARBA" id="ARBA00051323"/>
    </source>
</evidence>
<evidence type="ECO:0000256" key="5">
    <source>
        <dbReference type="ARBA" id="ARBA00022553"/>
    </source>
</evidence>
<reference evidence="20 21" key="1">
    <citation type="submission" date="2015-09" db="EMBL/GenBank/DDBJ databases">
        <title>Trachymyrmex cornetzi WGS genome.</title>
        <authorList>
            <person name="Nygaard S."/>
            <person name="Hu H."/>
            <person name="Boomsma J."/>
            <person name="Zhang G."/>
        </authorList>
    </citation>
    <scope>NUCLEOTIDE SEQUENCE [LARGE SCALE GENOMIC DNA]</scope>
    <source>
        <strain evidence="20">Tcor2-1</strain>
        <tissue evidence="20">Whole body</tissue>
    </source>
</reference>
<feature type="transmembrane region" description="Helical" evidence="19">
    <location>
        <begin position="437"/>
        <end position="456"/>
    </location>
</feature>
<evidence type="ECO:0000256" key="14">
    <source>
        <dbReference type="ARBA" id="ARBA00052732"/>
    </source>
</evidence>
<feature type="transmembrane region" description="Helical" evidence="19">
    <location>
        <begin position="251"/>
        <end position="273"/>
    </location>
</feature>
<comment type="catalytic activity">
    <reaction evidence="18">
        <text>L-phenylalanine(out) + L-arginine(in) = L-phenylalanine(in) + L-arginine(out)</text>
        <dbReference type="Rhea" id="RHEA:71067"/>
        <dbReference type="ChEBI" id="CHEBI:32682"/>
        <dbReference type="ChEBI" id="CHEBI:58095"/>
    </reaction>
    <physiologicalReaction direction="left-to-right" evidence="18">
        <dbReference type="Rhea" id="RHEA:71068"/>
    </physiologicalReaction>
</comment>
<comment type="similarity">
    <text evidence="2">Belongs to the amino acid-polyamine-organocation (APC) superfamily.</text>
</comment>
<evidence type="ECO:0000256" key="17">
    <source>
        <dbReference type="ARBA" id="ARBA00083296"/>
    </source>
</evidence>
<keyword evidence="5" id="KW-0597">Phosphoprotein</keyword>